<comment type="caution">
    <text evidence="8">The sequence shown here is derived from an EMBL/GenBank/DDBJ whole genome shotgun (WGS) entry which is preliminary data.</text>
</comment>
<dbReference type="PANTHER" id="PTHR45453:SF1">
    <property type="entry name" value="PHOSPHATE REGULON SENSOR PROTEIN PHOR"/>
    <property type="match status" value="1"/>
</dbReference>
<dbReference type="EC" id="2.7.13.3" evidence="2"/>
<dbReference type="SUPFAM" id="SSF47384">
    <property type="entry name" value="Homodimeric domain of signal transducing histidine kinase"/>
    <property type="match status" value="1"/>
</dbReference>
<keyword evidence="9" id="KW-1185">Reference proteome</keyword>
<dbReference type="SUPFAM" id="SSF55874">
    <property type="entry name" value="ATPase domain of HSP90 chaperone/DNA topoisomerase II/histidine kinase"/>
    <property type="match status" value="1"/>
</dbReference>
<comment type="catalytic activity">
    <reaction evidence="1">
        <text>ATP + protein L-histidine = ADP + protein N-phospho-L-histidine.</text>
        <dbReference type="EC" id="2.7.13.3"/>
    </reaction>
</comment>
<evidence type="ECO:0000256" key="6">
    <source>
        <dbReference type="ARBA" id="ARBA00023012"/>
    </source>
</evidence>
<evidence type="ECO:0000313" key="9">
    <source>
        <dbReference type="Proteomes" id="UP000658514"/>
    </source>
</evidence>
<evidence type="ECO:0000256" key="5">
    <source>
        <dbReference type="ARBA" id="ARBA00022777"/>
    </source>
</evidence>
<gene>
    <name evidence="8" type="ORF">H6G24_10215</name>
</gene>
<dbReference type="CDD" id="cd00082">
    <property type="entry name" value="HisKA"/>
    <property type="match status" value="1"/>
</dbReference>
<evidence type="ECO:0000256" key="1">
    <source>
        <dbReference type="ARBA" id="ARBA00000085"/>
    </source>
</evidence>
<dbReference type="PROSITE" id="PS50109">
    <property type="entry name" value="HIS_KIN"/>
    <property type="match status" value="1"/>
</dbReference>
<keyword evidence="3" id="KW-0597">Phosphoprotein</keyword>
<dbReference type="PRINTS" id="PR00344">
    <property type="entry name" value="BCTRLSENSOR"/>
</dbReference>
<evidence type="ECO:0000256" key="2">
    <source>
        <dbReference type="ARBA" id="ARBA00012438"/>
    </source>
</evidence>
<dbReference type="EMBL" id="JACJQH010000013">
    <property type="protein sequence ID" value="MBD2195863.1"/>
    <property type="molecule type" value="Genomic_DNA"/>
</dbReference>
<dbReference type="InterPro" id="IPR003594">
    <property type="entry name" value="HATPase_dom"/>
</dbReference>
<dbReference type="GO" id="GO:0016301">
    <property type="term" value="F:kinase activity"/>
    <property type="evidence" value="ECO:0007669"/>
    <property type="project" value="UniProtKB-KW"/>
</dbReference>
<dbReference type="InterPro" id="IPR036097">
    <property type="entry name" value="HisK_dim/P_sf"/>
</dbReference>
<dbReference type="InterPro" id="IPR004358">
    <property type="entry name" value="Sig_transdc_His_kin-like_C"/>
</dbReference>
<evidence type="ECO:0000256" key="4">
    <source>
        <dbReference type="ARBA" id="ARBA00022679"/>
    </source>
</evidence>
<accession>A0ABR8A997</accession>
<feature type="domain" description="Histidine kinase" evidence="7">
    <location>
        <begin position="166"/>
        <end position="370"/>
    </location>
</feature>
<sequence length="378" mass="42907">MKTGFSPQHTEQDFDDLNSFNIQSFCQLQSEQLISHYPIIFARIVYYDSLGKTHQEVISYAPNQPPFSAKELAYLRSERWLNNYPAVFEVQPSNLHDIATFAYICPIGYRNQKPEYIQIITKEALALDKQQQLQQSAMLLSKYASIYLIYGRQKTEIQLLEELIHKIGHQLRNSLAMIGLYAHNLYLGLSGNKCQEQATIIREGIEDLETNLSQLIDCGQGAKLRKSPQDLRTLVLESIKGLEPLIQQKQININIPTTSTNLLIDRLQMKQVFDNLLSNAVYFSPHGATVTCSWQIFQEEILIKISDRGTGLSPEDIQKIFTPFYSRRPGGTGLGLTIARKIILDHRGNLWAQSVAEGGAQFCVVLPRLKMSRSLEDG</sequence>
<dbReference type="InterPro" id="IPR003661">
    <property type="entry name" value="HisK_dim/P_dom"/>
</dbReference>
<evidence type="ECO:0000313" key="8">
    <source>
        <dbReference type="EMBL" id="MBD2195863.1"/>
    </source>
</evidence>
<keyword evidence="4" id="KW-0808">Transferase</keyword>
<dbReference type="InterPro" id="IPR005467">
    <property type="entry name" value="His_kinase_dom"/>
</dbReference>
<dbReference type="Pfam" id="PF02518">
    <property type="entry name" value="HATPase_c"/>
    <property type="match status" value="1"/>
</dbReference>
<evidence type="ECO:0000259" key="7">
    <source>
        <dbReference type="PROSITE" id="PS50109"/>
    </source>
</evidence>
<dbReference type="Gene3D" id="3.30.565.10">
    <property type="entry name" value="Histidine kinase-like ATPase, C-terminal domain"/>
    <property type="match status" value="1"/>
</dbReference>
<dbReference type="Proteomes" id="UP000658514">
    <property type="component" value="Unassembled WGS sequence"/>
</dbReference>
<protein>
    <recommendedName>
        <fullName evidence="2">histidine kinase</fullName>
        <ecNumber evidence="2">2.7.13.3</ecNumber>
    </recommendedName>
</protein>
<dbReference type="RefSeq" id="WP_190545361.1">
    <property type="nucleotide sequence ID" value="NZ_CAWPNO010000035.1"/>
</dbReference>
<proteinExistence type="predicted"/>
<dbReference type="InterPro" id="IPR050351">
    <property type="entry name" value="BphY/WalK/GraS-like"/>
</dbReference>
<dbReference type="PANTHER" id="PTHR45453">
    <property type="entry name" value="PHOSPHATE REGULON SENSOR PROTEIN PHOR"/>
    <property type="match status" value="1"/>
</dbReference>
<reference evidence="8 9" key="1">
    <citation type="journal article" date="2020" name="ISME J.">
        <title>Comparative genomics reveals insights into cyanobacterial evolution and habitat adaptation.</title>
        <authorList>
            <person name="Chen M.Y."/>
            <person name="Teng W.K."/>
            <person name="Zhao L."/>
            <person name="Hu C.X."/>
            <person name="Zhou Y.K."/>
            <person name="Han B.P."/>
            <person name="Song L.R."/>
            <person name="Shu W.S."/>
        </authorList>
    </citation>
    <scope>NUCLEOTIDE SEQUENCE [LARGE SCALE GENOMIC DNA]</scope>
    <source>
        <strain evidence="8 9">FACHB-288</strain>
    </source>
</reference>
<evidence type="ECO:0000256" key="3">
    <source>
        <dbReference type="ARBA" id="ARBA00022553"/>
    </source>
</evidence>
<keyword evidence="6" id="KW-0902">Two-component regulatory system</keyword>
<organism evidence="8 9">
    <name type="scientific">Calothrix parietina FACHB-288</name>
    <dbReference type="NCBI Taxonomy" id="2692896"/>
    <lineage>
        <taxon>Bacteria</taxon>
        <taxon>Bacillati</taxon>
        <taxon>Cyanobacteriota</taxon>
        <taxon>Cyanophyceae</taxon>
        <taxon>Nostocales</taxon>
        <taxon>Calotrichaceae</taxon>
        <taxon>Calothrix</taxon>
    </lineage>
</organism>
<keyword evidence="5 8" id="KW-0418">Kinase</keyword>
<dbReference type="SMART" id="SM00387">
    <property type="entry name" value="HATPase_c"/>
    <property type="match status" value="1"/>
</dbReference>
<dbReference type="InterPro" id="IPR036890">
    <property type="entry name" value="HATPase_C_sf"/>
</dbReference>
<name>A0ABR8A997_9CYAN</name>